<keyword evidence="2 5" id="KW-0067">ATP-binding</keyword>
<dbReference type="Proteomes" id="UP000267536">
    <property type="component" value="Unassembled WGS sequence"/>
</dbReference>
<feature type="region of interest" description="Disordered" evidence="3">
    <location>
        <begin position="245"/>
        <end position="266"/>
    </location>
</feature>
<reference evidence="5 6" key="1">
    <citation type="submission" date="2018-11" db="EMBL/GenBank/DDBJ databases">
        <title>Draft genome sequence of Gordonia sp. RS15-1S isolated from rice stems.</title>
        <authorList>
            <person name="Muangham S."/>
        </authorList>
    </citation>
    <scope>NUCLEOTIDE SEQUENCE [LARGE SCALE GENOMIC DNA]</scope>
    <source>
        <strain evidence="5 6">RS15-1S</strain>
    </source>
</reference>
<dbReference type="InterPro" id="IPR003593">
    <property type="entry name" value="AAA+_ATPase"/>
</dbReference>
<dbReference type="SUPFAM" id="SSF52540">
    <property type="entry name" value="P-loop containing nucleoside triphosphate hydrolases"/>
    <property type="match status" value="1"/>
</dbReference>
<name>A0A3N4H600_9ACTN</name>
<dbReference type="GO" id="GO:0005886">
    <property type="term" value="C:plasma membrane"/>
    <property type="evidence" value="ECO:0007669"/>
    <property type="project" value="TreeGrafter"/>
</dbReference>
<organism evidence="5 6">
    <name type="scientific">Gordonia oryzae</name>
    <dbReference type="NCBI Taxonomy" id="2487349"/>
    <lineage>
        <taxon>Bacteria</taxon>
        <taxon>Bacillati</taxon>
        <taxon>Actinomycetota</taxon>
        <taxon>Actinomycetes</taxon>
        <taxon>Mycobacteriales</taxon>
        <taxon>Gordoniaceae</taxon>
        <taxon>Gordonia</taxon>
    </lineage>
</organism>
<evidence type="ECO:0000259" key="4">
    <source>
        <dbReference type="PROSITE" id="PS50893"/>
    </source>
</evidence>
<dbReference type="GO" id="GO:0016887">
    <property type="term" value="F:ATP hydrolysis activity"/>
    <property type="evidence" value="ECO:0007669"/>
    <property type="project" value="InterPro"/>
</dbReference>
<dbReference type="InterPro" id="IPR017871">
    <property type="entry name" value="ABC_transporter-like_CS"/>
</dbReference>
<dbReference type="InterPro" id="IPR027417">
    <property type="entry name" value="P-loop_NTPase"/>
</dbReference>
<dbReference type="GO" id="GO:0022857">
    <property type="term" value="F:transmembrane transporter activity"/>
    <property type="evidence" value="ECO:0007669"/>
    <property type="project" value="TreeGrafter"/>
</dbReference>
<dbReference type="OrthoDB" id="9802264at2"/>
<evidence type="ECO:0000313" key="5">
    <source>
        <dbReference type="EMBL" id="RPA66320.1"/>
    </source>
</evidence>
<dbReference type="GO" id="GO:0005524">
    <property type="term" value="F:ATP binding"/>
    <property type="evidence" value="ECO:0007669"/>
    <property type="project" value="UniProtKB-KW"/>
</dbReference>
<dbReference type="AlphaFoldDB" id="A0A3N4H600"/>
<evidence type="ECO:0000256" key="2">
    <source>
        <dbReference type="ARBA" id="ARBA00022840"/>
    </source>
</evidence>
<dbReference type="PROSITE" id="PS50893">
    <property type="entry name" value="ABC_TRANSPORTER_2"/>
    <property type="match status" value="1"/>
</dbReference>
<comment type="caution">
    <text evidence="5">The sequence shown here is derived from an EMBL/GenBank/DDBJ whole genome shotgun (WGS) entry which is preliminary data.</text>
</comment>
<proteinExistence type="predicted"/>
<evidence type="ECO:0000256" key="3">
    <source>
        <dbReference type="SAM" id="MobiDB-lite"/>
    </source>
</evidence>
<dbReference type="EMBL" id="RKMH01000001">
    <property type="protein sequence ID" value="RPA66320.1"/>
    <property type="molecule type" value="Genomic_DNA"/>
</dbReference>
<dbReference type="Pfam" id="PF00005">
    <property type="entry name" value="ABC_tran"/>
    <property type="match status" value="1"/>
</dbReference>
<sequence length="266" mass="28002">MTTPRRTPILTLEHVTMTYADGTGHLTALDDVNATFDSGTISAVIGPSGSGKSSLLAVAGALRRPDSGRVLLSTGTSPTLESSYGTVDLAQLSAGAATRVRRGRIGLVFQQPNLLPSLTVLEQLQATAHLGQTRIVGAARRRATTARARDLLAAVGLDGMAHRLPAHLSGGQRQRVNIARALMNEPGLLLVDEPTSALDTERGAQVLSMLIDLTATADTATILVTHDRTHLARMNAVYRMVDGNLSPSDAGHTDSRRSTVGPHIVN</sequence>
<dbReference type="PROSITE" id="PS00211">
    <property type="entry name" value="ABC_TRANSPORTER_1"/>
    <property type="match status" value="1"/>
</dbReference>
<dbReference type="PANTHER" id="PTHR24220">
    <property type="entry name" value="IMPORT ATP-BINDING PROTEIN"/>
    <property type="match status" value="1"/>
</dbReference>
<dbReference type="SMART" id="SM00382">
    <property type="entry name" value="AAA"/>
    <property type="match status" value="1"/>
</dbReference>
<dbReference type="PANTHER" id="PTHR24220:SF685">
    <property type="entry name" value="ABC TRANSPORTER RELATED"/>
    <property type="match status" value="1"/>
</dbReference>
<accession>A0A3N4H600</accession>
<evidence type="ECO:0000313" key="6">
    <source>
        <dbReference type="Proteomes" id="UP000267536"/>
    </source>
</evidence>
<keyword evidence="6" id="KW-1185">Reference proteome</keyword>
<evidence type="ECO:0000256" key="1">
    <source>
        <dbReference type="ARBA" id="ARBA00022741"/>
    </source>
</evidence>
<gene>
    <name evidence="5" type="ORF">EF294_01790</name>
</gene>
<dbReference type="RefSeq" id="WP_123925281.1">
    <property type="nucleotide sequence ID" value="NZ_JBPSDP010000002.1"/>
</dbReference>
<feature type="domain" description="ABC transporter" evidence="4">
    <location>
        <begin position="10"/>
        <end position="265"/>
    </location>
</feature>
<keyword evidence="1" id="KW-0547">Nucleotide-binding</keyword>
<protein>
    <submittedName>
        <fullName evidence="5">ATP-binding cassette domain-containing protein</fullName>
    </submittedName>
</protein>
<dbReference type="InterPro" id="IPR015854">
    <property type="entry name" value="ABC_transpr_LolD-like"/>
</dbReference>
<dbReference type="InterPro" id="IPR003439">
    <property type="entry name" value="ABC_transporter-like_ATP-bd"/>
</dbReference>
<dbReference type="Gene3D" id="3.40.50.300">
    <property type="entry name" value="P-loop containing nucleotide triphosphate hydrolases"/>
    <property type="match status" value="1"/>
</dbReference>